<dbReference type="InterPro" id="IPR002300">
    <property type="entry name" value="aa-tRNA-synth_Ia"/>
</dbReference>
<dbReference type="EMBL" id="CADCUS010000333">
    <property type="protein sequence ID" value="CAA9414760.1"/>
    <property type="molecule type" value="Genomic_DNA"/>
</dbReference>
<dbReference type="PANTHER" id="PTHR42780">
    <property type="entry name" value="SOLEUCYL-TRNA SYNTHETASE"/>
    <property type="match status" value="1"/>
</dbReference>
<dbReference type="InterPro" id="IPR009080">
    <property type="entry name" value="tRNAsynth_Ia_anticodon-bd"/>
</dbReference>
<reference evidence="10" key="1">
    <citation type="submission" date="2020-02" db="EMBL/GenBank/DDBJ databases">
        <authorList>
            <person name="Meier V. D."/>
        </authorList>
    </citation>
    <scope>NUCLEOTIDE SEQUENCE</scope>
    <source>
        <strain evidence="10">AVDCRST_MAG66</strain>
    </source>
</reference>
<organism evidence="10">
    <name type="scientific">uncultured Pseudonocardia sp</name>
    <dbReference type="NCBI Taxonomy" id="211455"/>
    <lineage>
        <taxon>Bacteria</taxon>
        <taxon>Bacillati</taxon>
        <taxon>Actinomycetota</taxon>
        <taxon>Actinomycetes</taxon>
        <taxon>Pseudonocardiales</taxon>
        <taxon>Pseudonocardiaceae</taxon>
        <taxon>Pseudonocardia</taxon>
        <taxon>environmental samples</taxon>
    </lineage>
</organism>
<dbReference type="GO" id="GO:0000049">
    <property type="term" value="F:tRNA binding"/>
    <property type="evidence" value="ECO:0007669"/>
    <property type="project" value="InterPro"/>
</dbReference>
<feature type="region of interest" description="Disordered" evidence="7">
    <location>
        <begin position="356"/>
        <end position="376"/>
    </location>
</feature>
<accession>A0A6J4PM81</accession>
<evidence type="ECO:0000256" key="4">
    <source>
        <dbReference type="ARBA" id="ARBA00022917"/>
    </source>
</evidence>
<dbReference type="CDD" id="cd07961">
    <property type="entry name" value="Anticodon_Ia_Ile_ABEc"/>
    <property type="match status" value="1"/>
</dbReference>
<gene>
    <name evidence="10" type="ORF">AVDCRST_MAG66-2250</name>
</gene>
<dbReference type="SUPFAM" id="SSF52374">
    <property type="entry name" value="Nucleotidylyl transferase"/>
    <property type="match status" value="1"/>
</dbReference>
<dbReference type="GO" id="GO:0004822">
    <property type="term" value="F:isoleucine-tRNA ligase activity"/>
    <property type="evidence" value="ECO:0007669"/>
    <property type="project" value="UniProtKB-EC"/>
</dbReference>
<dbReference type="PANTHER" id="PTHR42780:SF1">
    <property type="entry name" value="ISOLEUCINE--TRNA LIGASE, CYTOPLASMIC"/>
    <property type="match status" value="1"/>
</dbReference>
<feature type="domain" description="Aminoacyl-tRNA synthetase class Ia" evidence="8">
    <location>
        <begin position="45"/>
        <end position="168"/>
    </location>
</feature>
<dbReference type="SUPFAM" id="SSF47323">
    <property type="entry name" value="Anticodon-binding domain of a subclass of class I aminoacyl-tRNA synthetases"/>
    <property type="match status" value="1"/>
</dbReference>
<dbReference type="Gene3D" id="3.40.50.620">
    <property type="entry name" value="HUPs"/>
    <property type="match status" value="1"/>
</dbReference>
<dbReference type="InterPro" id="IPR033709">
    <property type="entry name" value="Anticodon_Ile_ABEc"/>
</dbReference>
<name>A0A6J4PM81_9PSEU</name>
<keyword evidence="3" id="KW-0067">ATP-binding</keyword>
<proteinExistence type="predicted"/>
<feature type="domain" description="Methionyl/Valyl/Leucyl/Isoleucyl-tRNA synthetase anticodon-binding" evidence="9">
    <location>
        <begin position="215"/>
        <end position="324"/>
    </location>
</feature>
<evidence type="ECO:0000256" key="7">
    <source>
        <dbReference type="SAM" id="MobiDB-lite"/>
    </source>
</evidence>
<comment type="catalytic activity">
    <reaction evidence="6">
        <text>tRNA(Ile) + L-isoleucine + ATP = L-isoleucyl-tRNA(Ile) + AMP + diphosphate</text>
        <dbReference type="Rhea" id="RHEA:11060"/>
        <dbReference type="Rhea" id="RHEA-COMP:9666"/>
        <dbReference type="Rhea" id="RHEA-COMP:9695"/>
        <dbReference type="ChEBI" id="CHEBI:30616"/>
        <dbReference type="ChEBI" id="CHEBI:33019"/>
        <dbReference type="ChEBI" id="CHEBI:58045"/>
        <dbReference type="ChEBI" id="CHEBI:78442"/>
        <dbReference type="ChEBI" id="CHEBI:78528"/>
        <dbReference type="ChEBI" id="CHEBI:456215"/>
        <dbReference type="EC" id="6.1.1.5"/>
    </reaction>
</comment>
<dbReference type="InterPro" id="IPR013155">
    <property type="entry name" value="M/V/L/I-tRNA-synth_anticd-bd"/>
</dbReference>
<dbReference type="GO" id="GO:0005524">
    <property type="term" value="F:ATP binding"/>
    <property type="evidence" value="ECO:0007669"/>
    <property type="project" value="UniProtKB-KW"/>
</dbReference>
<keyword evidence="5 10" id="KW-0030">Aminoacyl-tRNA synthetase</keyword>
<dbReference type="Pfam" id="PF08264">
    <property type="entry name" value="Anticodon_1"/>
    <property type="match status" value="1"/>
</dbReference>
<dbReference type="EC" id="6.1.1.5" evidence="10"/>
<sequence>MAGGCARADVYGSLDEIERDFGVRPTGLHRPYVDDLTRPNPDDPTGRSTMRRVPEVLDCWFESGSMPFAQVHYPFENRDWFEHHYPGDFIVEYNGQTRGWFYTLHVLATALFARPAFRDCVAHGIVLGDDGAKMSKSRKNYPDVNEVFDRDGSDAMRWFLMSSPVLRGGNLVVTEQAIREGVRQAVLPLWNTWHFLSLYAPRRGEFRTDSRHVLDRYALAKTAALVDGVTAALDVHDIAGACEQVRDHAETLTNWYVRRSRERFWAGDADAVDTLHSVLEVTARVAAPLLPLVTERIWQGLTGGRSVHLADWPAADLLPHDDALVAAMDRCGRSRRPRCRCGRPAGCACGCRWPGSPSPPPTPRRSPRSPTCCATR</sequence>
<dbReference type="GO" id="GO:0006428">
    <property type="term" value="P:isoleucyl-tRNA aminoacylation"/>
    <property type="evidence" value="ECO:0007669"/>
    <property type="project" value="TreeGrafter"/>
</dbReference>
<protein>
    <submittedName>
        <fullName evidence="10">Isoleucyl-tRNA synthetase</fullName>
        <ecNumber evidence="10">6.1.1.5</ecNumber>
    </submittedName>
</protein>
<evidence type="ECO:0000259" key="9">
    <source>
        <dbReference type="Pfam" id="PF08264"/>
    </source>
</evidence>
<dbReference type="AlphaFoldDB" id="A0A6J4PM81"/>
<evidence type="ECO:0000256" key="2">
    <source>
        <dbReference type="ARBA" id="ARBA00022741"/>
    </source>
</evidence>
<dbReference type="Pfam" id="PF00133">
    <property type="entry name" value="tRNA-synt_1"/>
    <property type="match status" value="1"/>
</dbReference>
<keyword evidence="1 10" id="KW-0436">Ligase</keyword>
<evidence type="ECO:0000256" key="3">
    <source>
        <dbReference type="ARBA" id="ARBA00022840"/>
    </source>
</evidence>
<evidence type="ECO:0000256" key="1">
    <source>
        <dbReference type="ARBA" id="ARBA00022598"/>
    </source>
</evidence>
<dbReference type="Gene3D" id="1.10.730.10">
    <property type="entry name" value="Isoleucyl-tRNA Synthetase, Domain 1"/>
    <property type="match status" value="1"/>
</dbReference>
<evidence type="ECO:0000259" key="8">
    <source>
        <dbReference type="Pfam" id="PF00133"/>
    </source>
</evidence>
<evidence type="ECO:0000256" key="5">
    <source>
        <dbReference type="ARBA" id="ARBA00023146"/>
    </source>
</evidence>
<keyword evidence="4" id="KW-0648">Protein biosynthesis</keyword>
<dbReference type="InterPro" id="IPR014729">
    <property type="entry name" value="Rossmann-like_a/b/a_fold"/>
</dbReference>
<dbReference type="InterPro" id="IPR023586">
    <property type="entry name" value="Ile-tRNA-ligase_type2"/>
</dbReference>
<keyword evidence="2" id="KW-0547">Nucleotide-binding</keyword>
<evidence type="ECO:0000256" key="6">
    <source>
        <dbReference type="ARBA" id="ARBA00048359"/>
    </source>
</evidence>
<evidence type="ECO:0000313" key="10">
    <source>
        <dbReference type="EMBL" id="CAA9414760.1"/>
    </source>
</evidence>